<comment type="cofactor">
    <cofactor evidence="1 19">
        <name>FAD</name>
        <dbReference type="ChEBI" id="CHEBI:57692"/>
    </cofactor>
</comment>
<sequence length="336" mass="36789">MFSLQTDADLSRANTLGLAARAGLLCVLHDPARLPELLAHPQLAGLPRRVLGGGSNLVMGRELPGVTIKLENRGRRLLDEQDDAVLLAVAGGENWHELVLWTLAQGWPGLENLALIPGSVGAAPIQNIGAYGLELKDRFHHLIARSLDDGSQRRFDLAQCRFGYRDSVFKHEEAGRWLIEEVVLQLPKRWQPKLDYGDLRARLGTAEPTAQAVAEAVMAVRRSKLPDPAVLGNAGSFFHNPVVSAEEHARLHVLFPDLIAYPLPDGRFKLAAGWLIERAGWKGRRLGPVGMYSEQALVLVNHGGADANDVARLAEAVTADVLARFGVRLTPEPVWW</sequence>
<organism evidence="21 22">
    <name type="scientific">Chitinimonas lacunae</name>
    <dbReference type="NCBI Taxonomy" id="1963018"/>
    <lineage>
        <taxon>Bacteria</taxon>
        <taxon>Pseudomonadati</taxon>
        <taxon>Pseudomonadota</taxon>
        <taxon>Betaproteobacteria</taxon>
        <taxon>Neisseriales</taxon>
        <taxon>Chitinibacteraceae</taxon>
        <taxon>Chitinimonas</taxon>
    </lineage>
</organism>
<comment type="catalytic activity">
    <reaction evidence="18 19">
        <text>UDP-N-acetyl-alpha-D-muramate + NADP(+) = UDP-N-acetyl-3-O-(1-carboxyvinyl)-alpha-D-glucosamine + NADPH + H(+)</text>
        <dbReference type="Rhea" id="RHEA:12248"/>
        <dbReference type="ChEBI" id="CHEBI:15378"/>
        <dbReference type="ChEBI" id="CHEBI:57783"/>
        <dbReference type="ChEBI" id="CHEBI:58349"/>
        <dbReference type="ChEBI" id="CHEBI:68483"/>
        <dbReference type="ChEBI" id="CHEBI:70757"/>
        <dbReference type="EC" id="1.3.1.98"/>
    </reaction>
</comment>
<comment type="subcellular location">
    <subcellularLocation>
        <location evidence="3 19">Cytoplasm</location>
    </subcellularLocation>
</comment>
<dbReference type="PANTHER" id="PTHR21071">
    <property type="entry name" value="UDP-N-ACETYLENOLPYRUVOYLGLUCOSAMINE REDUCTASE"/>
    <property type="match status" value="1"/>
</dbReference>
<dbReference type="Pfam" id="PF02873">
    <property type="entry name" value="MurB_C"/>
    <property type="match status" value="1"/>
</dbReference>
<accession>A0ABV8MTB4</accession>
<dbReference type="Pfam" id="PF01565">
    <property type="entry name" value="FAD_binding_4"/>
    <property type="match status" value="1"/>
</dbReference>
<dbReference type="InterPro" id="IPR036635">
    <property type="entry name" value="MurB_C_sf"/>
</dbReference>
<evidence type="ECO:0000256" key="7">
    <source>
        <dbReference type="ARBA" id="ARBA00022490"/>
    </source>
</evidence>
<feature type="active site" description="Proton donor" evidence="19">
    <location>
        <position position="236"/>
    </location>
</feature>
<dbReference type="PROSITE" id="PS51387">
    <property type="entry name" value="FAD_PCMH"/>
    <property type="match status" value="1"/>
</dbReference>
<protein>
    <recommendedName>
        <fullName evidence="6 19">UDP-N-acetylenolpyruvoylglucosamine reductase</fullName>
        <ecNumber evidence="5 19">1.3.1.98</ecNumber>
    </recommendedName>
    <alternativeName>
        <fullName evidence="17 19">UDP-N-acetylmuramate dehydrogenase</fullName>
    </alternativeName>
</protein>
<dbReference type="Gene3D" id="3.30.465.10">
    <property type="match status" value="1"/>
</dbReference>
<keyword evidence="16 19" id="KW-0961">Cell wall biogenesis/degradation</keyword>
<comment type="similarity">
    <text evidence="19">Belongs to the MurB family.</text>
</comment>
<dbReference type="InterPro" id="IPR016169">
    <property type="entry name" value="FAD-bd_PCMH_sub2"/>
</dbReference>
<keyword evidence="8 19" id="KW-0132">Cell division</keyword>
<keyword evidence="11 19" id="KW-0521">NADP</keyword>
<dbReference type="GO" id="GO:0008762">
    <property type="term" value="F:UDP-N-acetylmuramate dehydrogenase activity"/>
    <property type="evidence" value="ECO:0007669"/>
    <property type="project" value="UniProtKB-EC"/>
</dbReference>
<evidence type="ECO:0000256" key="5">
    <source>
        <dbReference type="ARBA" id="ARBA00012518"/>
    </source>
</evidence>
<keyword evidence="10 19" id="KW-0274">FAD</keyword>
<feature type="active site" evidence="19">
    <location>
        <position position="332"/>
    </location>
</feature>
<dbReference type="Proteomes" id="UP001595791">
    <property type="component" value="Unassembled WGS sequence"/>
</dbReference>
<evidence type="ECO:0000256" key="3">
    <source>
        <dbReference type="ARBA" id="ARBA00004496"/>
    </source>
</evidence>
<dbReference type="InterPro" id="IPR036318">
    <property type="entry name" value="FAD-bd_PCMH-like_sf"/>
</dbReference>
<name>A0ABV8MTB4_9NEIS</name>
<dbReference type="HAMAP" id="MF_00037">
    <property type="entry name" value="MurB"/>
    <property type="match status" value="1"/>
</dbReference>
<evidence type="ECO:0000313" key="21">
    <source>
        <dbReference type="EMBL" id="MFC4160872.1"/>
    </source>
</evidence>
<keyword evidence="13 19" id="KW-0573">Peptidoglycan synthesis</keyword>
<evidence type="ECO:0000256" key="16">
    <source>
        <dbReference type="ARBA" id="ARBA00023316"/>
    </source>
</evidence>
<keyword evidence="12 19" id="KW-0133">Cell shape</keyword>
<dbReference type="InterPro" id="IPR016166">
    <property type="entry name" value="FAD-bd_PCMH"/>
</dbReference>
<comment type="caution">
    <text evidence="21">The sequence shown here is derived from an EMBL/GenBank/DDBJ whole genome shotgun (WGS) entry which is preliminary data.</text>
</comment>
<evidence type="ECO:0000256" key="10">
    <source>
        <dbReference type="ARBA" id="ARBA00022827"/>
    </source>
</evidence>
<evidence type="ECO:0000256" key="13">
    <source>
        <dbReference type="ARBA" id="ARBA00022984"/>
    </source>
</evidence>
<comment type="pathway">
    <text evidence="4 19">Cell wall biogenesis; peptidoglycan biosynthesis.</text>
</comment>
<evidence type="ECO:0000256" key="11">
    <source>
        <dbReference type="ARBA" id="ARBA00022857"/>
    </source>
</evidence>
<evidence type="ECO:0000256" key="8">
    <source>
        <dbReference type="ARBA" id="ARBA00022618"/>
    </source>
</evidence>
<reference evidence="22" key="1">
    <citation type="journal article" date="2019" name="Int. J. Syst. Evol. Microbiol.">
        <title>The Global Catalogue of Microorganisms (GCM) 10K type strain sequencing project: providing services to taxonomists for standard genome sequencing and annotation.</title>
        <authorList>
            <consortium name="The Broad Institute Genomics Platform"/>
            <consortium name="The Broad Institute Genome Sequencing Center for Infectious Disease"/>
            <person name="Wu L."/>
            <person name="Ma J."/>
        </authorList>
    </citation>
    <scope>NUCLEOTIDE SEQUENCE [LARGE SCALE GENOMIC DNA]</scope>
    <source>
        <strain evidence="22">LMG 29894</strain>
    </source>
</reference>
<dbReference type="InterPro" id="IPR011601">
    <property type="entry name" value="MurB_C"/>
</dbReference>
<dbReference type="Gene3D" id="3.90.78.10">
    <property type="entry name" value="UDP-N-acetylenolpyruvoylglucosamine reductase, C-terminal domain"/>
    <property type="match status" value="1"/>
</dbReference>
<evidence type="ECO:0000256" key="15">
    <source>
        <dbReference type="ARBA" id="ARBA00023306"/>
    </source>
</evidence>
<feature type="active site" evidence="19">
    <location>
        <position position="165"/>
    </location>
</feature>
<evidence type="ECO:0000256" key="9">
    <source>
        <dbReference type="ARBA" id="ARBA00022630"/>
    </source>
</evidence>
<keyword evidence="9 19" id="KW-0285">Flavoprotein</keyword>
<dbReference type="SUPFAM" id="SSF56194">
    <property type="entry name" value="Uridine diphospho-N-Acetylenolpyruvylglucosamine reductase, MurB, C-terminal domain"/>
    <property type="match status" value="1"/>
</dbReference>
<dbReference type="EC" id="1.3.1.98" evidence="5 19"/>
<comment type="function">
    <text evidence="2 19">Cell wall formation.</text>
</comment>
<evidence type="ECO:0000256" key="18">
    <source>
        <dbReference type="ARBA" id="ARBA00048914"/>
    </source>
</evidence>
<evidence type="ECO:0000256" key="2">
    <source>
        <dbReference type="ARBA" id="ARBA00003921"/>
    </source>
</evidence>
<evidence type="ECO:0000256" key="12">
    <source>
        <dbReference type="ARBA" id="ARBA00022960"/>
    </source>
</evidence>
<evidence type="ECO:0000256" key="17">
    <source>
        <dbReference type="ARBA" id="ARBA00031026"/>
    </source>
</evidence>
<keyword evidence="15 19" id="KW-0131">Cell cycle</keyword>
<evidence type="ECO:0000256" key="1">
    <source>
        <dbReference type="ARBA" id="ARBA00001974"/>
    </source>
</evidence>
<evidence type="ECO:0000256" key="19">
    <source>
        <dbReference type="HAMAP-Rule" id="MF_00037"/>
    </source>
</evidence>
<dbReference type="NCBIfam" id="NF000755">
    <property type="entry name" value="PRK00046.1"/>
    <property type="match status" value="1"/>
</dbReference>
<dbReference type="RefSeq" id="WP_378166171.1">
    <property type="nucleotide sequence ID" value="NZ_JBHSBU010000001.1"/>
</dbReference>
<dbReference type="InterPro" id="IPR016167">
    <property type="entry name" value="FAD-bd_PCMH_sub1"/>
</dbReference>
<evidence type="ECO:0000256" key="6">
    <source>
        <dbReference type="ARBA" id="ARBA00015188"/>
    </source>
</evidence>
<keyword evidence="14 19" id="KW-0560">Oxidoreductase</keyword>
<dbReference type="InterPro" id="IPR003170">
    <property type="entry name" value="MurB"/>
</dbReference>
<dbReference type="InterPro" id="IPR006094">
    <property type="entry name" value="Oxid_FAD_bind_N"/>
</dbReference>
<keyword evidence="7 19" id="KW-0963">Cytoplasm</keyword>
<evidence type="ECO:0000256" key="14">
    <source>
        <dbReference type="ARBA" id="ARBA00023002"/>
    </source>
</evidence>
<proteinExistence type="inferred from homology"/>
<dbReference type="PANTHER" id="PTHR21071:SF4">
    <property type="entry name" value="UDP-N-ACETYLENOLPYRUVOYLGLUCOSAMINE REDUCTASE"/>
    <property type="match status" value="1"/>
</dbReference>
<evidence type="ECO:0000313" key="22">
    <source>
        <dbReference type="Proteomes" id="UP001595791"/>
    </source>
</evidence>
<dbReference type="EMBL" id="JBHSBU010000001">
    <property type="protein sequence ID" value="MFC4160872.1"/>
    <property type="molecule type" value="Genomic_DNA"/>
</dbReference>
<evidence type="ECO:0000256" key="4">
    <source>
        <dbReference type="ARBA" id="ARBA00004752"/>
    </source>
</evidence>
<feature type="domain" description="FAD-binding PCMH-type" evidence="20">
    <location>
        <begin position="20"/>
        <end position="189"/>
    </location>
</feature>
<dbReference type="Gene3D" id="3.30.43.10">
    <property type="entry name" value="Uridine Diphospho-n-acetylenolpyruvylglucosamine Reductase, domain 2"/>
    <property type="match status" value="1"/>
</dbReference>
<evidence type="ECO:0000259" key="20">
    <source>
        <dbReference type="PROSITE" id="PS51387"/>
    </source>
</evidence>
<dbReference type="NCBIfam" id="TIGR00179">
    <property type="entry name" value="murB"/>
    <property type="match status" value="1"/>
</dbReference>
<gene>
    <name evidence="19 21" type="primary">murB</name>
    <name evidence="21" type="ORF">ACFOW7_16150</name>
</gene>
<keyword evidence="22" id="KW-1185">Reference proteome</keyword>
<dbReference type="SUPFAM" id="SSF56176">
    <property type="entry name" value="FAD-binding/transporter-associated domain-like"/>
    <property type="match status" value="1"/>
</dbReference>